<proteinExistence type="inferred from homology"/>
<accession>A0A0W1AJ58</accession>
<protein>
    <submittedName>
        <fullName evidence="7">Pilus assembly protein PilB</fullName>
    </submittedName>
</protein>
<evidence type="ECO:0000256" key="4">
    <source>
        <dbReference type="ARBA" id="ARBA00022741"/>
    </source>
</evidence>
<dbReference type="CDD" id="cd01129">
    <property type="entry name" value="PulE-GspE-like"/>
    <property type="match status" value="1"/>
</dbReference>
<name>A0A0W1AJ58_9GAMM</name>
<comment type="caution">
    <text evidence="7">The sequence shown here is derived from an EMBL/GenBank/DDBJ whole genome shotgun (WGS) entry which is preliminary data.</text>
</comment>
<comment type="similarity">
    <text evidence="2">Belongs to the GSP E family.</text>
</comment>
<dbReference type="GO" id="GO:0009297">
    <property type="term" value="P:pilus assembly"/>
    <property type="evidence" value="ECO:0007669"/>
    <property type="project" value="InterPro"/>
</dbReference>
<keyword evidence="3" id="KW-0963">Cytoplasm</keyword>
<dbReference type="SUPFAM" id="SSF52540">
    <property type="entry name" value="P-loop containing nucleoside triphosphate hydrolases"/>
    <property type="match status" value="1"/>
</dbReference>
<dbReference type="GO" id="GO:0016887">
    <property type="term" value="F:ATP hydrolysis activity"/>
    <property type="evidence" value="ECO:0007669"/>
    <property type="project" value="InterPro"/>
</dbReference>
<dbReference type="OrthoDB" id="9804785at2"/>
<keyword evidence="4" id="KW-0547">Nucleotide-binding</keyword>
<sequence length="574" mass="63082">MALITDEQRLQGIGQLLVLEKLLEKSQAIEYYKSAAAEKISLIQYLVKNNLLSAEQIALTAAQNFGVPMIDLDCIDVDAIPANLVNEKLIRRHSMIPLFTRGSNLYLATDDPSKQSSLKEIQFHTGLNTNAIVVETDKLSLLIERMLTAKESQGLSEYVDDSYDLDGLEISVDDEEHEGEPATSVTDDAPIVKFVNKILLDAIKQGASDIHFEPFEREYRIRYRQDGILHEVATPPVSLASRITARIKVMSCLDISERRIPQDGGFKMKISKSRSIDFRVSTCPTSGGEKVVMRILDPGSAKLGIEALGFSPVQRAHFIKAIERPQGMILVTGPTGSGKTVTLYTALNILNTIEVNISTAEDPVEIKVPGINQVNINPKAGLTFSGALRSFLRQDPDIIMVGEIRDLETAEIAIKAAQTGHLVLSTLHTNSAAETLNRLVNMGIPTFNIASSVTIIIAQRLARKLCEHCKVVRDDFTTQGLLELGFKESDVQDIKLYKPVGCNQCTNGYRGRVGLFEVLPMTKTIGQMIMSGGNSLDILKIAQSEGMLTIFESGLEKVKQGITTIEEVNRVTVD</sequence>
<evidence type="ECO:0000256" key="1">
    <source>
        <dbReference type="ARBA" id="ARBA00004496"/>
    </source>
</evidence>
<keyword evidence="8" id="KW-1185">Reference proteome</keyword>
<dbReference type="GO" id="GO:0005524">
    <property type="term" value="F:ATP binding"/>
    <property type="evidence" value="ECO:0007669"/>
    <property type="project" value="UniProtKB-KW"/>
</dbReference>
<dbReference type="NCBIfam" id="TIGR02538">
    <property type="entry name" value="type_IV_pilB"/>
    <property type="match status" value="1"/>
</dbReference>
<dbReference type="AlphaFoldDB" id="A0A0W1AJ58"/>
<keyword evidence="5" id="KW-0067">ATP-binding</keyword>
<dbReference type="InterPro" id="IPR007831">
    <property type="entry name" value="T2SS_GspE_N"/>
</dbReference>
<dbReference type="InterPro" id="IPR013374">
    <property type="entry name" value="ATPase_typ4_pilus-assembl_PilB"/>
</dbReference>
<dbReference type="Pfam" id="PF05157">
    <property type="entry name" value="MshEN"/>
    <property type="match status" value="1"/>
</dbReference>
<comment type="subcellular location">
    <subcellularLocation>
        <location evidence="1">Cytoplasm</location>
    </subcellularLocation>
</comment>
<dbReference type="PANTHER" id="PTHR30258:SF1">
    <property type="entry name" value="PROTEIN TRANSPORT PROTEIN HOFB HOMOLOG"/>
    <property type="match status" value="1"/>
</dbReference>
<dbReference type="FunFam" id="3.40.50.300:FF:000398">
    <property type="entry name" value="Type IV pilus assembly ATPase PilB"/>
    <property type="match status" value="1"/>
</dbReference>
<dbReference type="Gene3D" id="3.40.50.300">
    <property type="entry name" value="P-loop containing nucleotide triphosphate hydrolases"/>
    <property type="match status" value="1"/>
</dbReference>
<dbReference type="PATRIC" id="fig|45076.6.peg.712"/>
<dbReference type="GO" id="GO:0005886">
    <property type="term" value="C:plasma membrane"/>
    <property type="evidence" value="ECO:0007669"/>
    <property type="project" value="TreeGrafter"/>
</dbReference>
<evidence type="ECO:0000256" key="3">
    <source>
        <dbReference type="ARBA" id="ARBA00022490"/>
    </source>
</evidence>
<dbReference type="Gene3D" id="3.30.450.90">
    <property type="match status" value="1"/>
</dbReference>
<reference evidence="7 8" key="1">
    <citation type="submission" date="2015-11" db="EMBL/GenBank/DDBJ databases">
        <title>Genomic analysis of 38 Legionella species identifies large and diverse effector repertoires.</title>
        <authorList>
            <person name="Burstein D."/>
            <person name="Amaro F."/>
            <person name="Zusman T."/>
            <person name="Lifshitz Z."/>
            <person name="Cohen O."/>
            <person name="Gilbert J.A."/>
            <person name="Pupko T."/>
            <person name="Shuman H.A."/>
            <person name="Segal G."/>
        </authorList>
    </citation>
    <scope>NUCLEOTIDE SEQUENCE [LARGE SCALE GENOMIC DNA]</scope>
    <source>
        <strain evidence="7 8">ATCC 49508</strain>
    </source>
</reference>
<dbReference type="Pfam" id="PF00437">
    <property type="entry name" value="T2SSE"/>
    <property type="match status" value="1"/>
</dbReference>
<dbReference type="SUPFAM" id="SSF160246">
    <property type="entry name" value="EspE N-terminal domain-like"/>
    <property type="match status" value="1"/>
</dbReference>
<evidence type="ECO:0000259" key="6">
    <source>
        <dbReference type="PROSITE" id="PS00662"/>
    </source>
</evidence>
<dbReference type="Gene3D" id="3.30.300.160">
    <property type="entry name" value="Type II secretion system, protein E, N-terminal domain"/>
    <property type="match status" value="1"/>
</dbReference>
<dbReference type="InterPro" id="IPR001482">
    <property type="entry name" value="T2SS/T4SS_dom"/>
</dbReference>
<gene>
    <name evidence="7" type="primary">pilB</name>
    <name evidence="7" type="ORF">Lwor_0648</name>
</gene>
<dbReference type="InterPro" id="IPR037257">
    <property type="entry name" value="T2SS_E_N_sf"/>
</dbReference>
<evidence type="ECO:0000313" key="8">
    <source>
        <dbReference type="Proteomes" id="UP000054662"/>
    </source>
</evidence>
<organism evidence="7 8">
    <name type="scientific">Legionella worsleiensis</name>
    <dbReference type="NCBI Taxonomy" id="45076"/>
    <lineage>
        <taxon>Bacteria</taxon>
        <taxon>Pseudomonadati</taxon>
        <taxon>Pseudomonadota</taxon>
        <taxon>Gammaproteobacteria</taxon>
        <taxon>Legionellales</taxon>
        <taxon>Legionellaceae</taxon>
        <taxon>Legionella</taxon>
    </lineage>
</organism>
<dbReference type="InterPro" id="IPR027417">
    <property type="entry name" value="P-loop_NTPase"/>
</dbReference>
<dbReference type="STRING" id="45076.Lwor_0648"/>
<evidence type="ECO:0000256" key="2">
    <source>
        <dbReference type="ARBA" id="ARBA00006611"/>
    </source>
</evidence>
<evidence type="ECO:0000256" key="5">
    <source>
        <dbReference type="ARBA" id="ARBA00022840"/>
    </source>
</evidence>
<dbReference type="GO" id="GO:0005737">
    <property type="term" value="C:cytoplasm"/>
    <property type="evidence" value="ECO:0007669"/>
    <property type="project" value="UniProtKB-SubCell"/>
</dbReference>
<dbReference type="RefSeq" id="WP_058492483.1">
    <property type="nucleotide sequence ID" value="NZ_CBCRUR010000010.1"/>
</dbReference>
<dbReference type="EMBL" id="LNZC01000005">
    <property type="protein sequence ID" value="KTD81371.1"/>
    <property type="molecule type" value="Genomic_DNA"/>
</dbReference>
<dbReference type="PROSITE" id="PS00662">
    <property type="entry name" value="T2SP_E"/>
    <property type="match status" value="1"/>
</dbReference>
<evidence type="ECO:0000313" key="7">
    <source>
        <dbReference type="EMBL" id="KTD81371.1"/>
    </source>
</evidence>
<dbReference type="Proteomes" id="UP000054662">
    <property type="component" value="Unassembled WGS sequence"/>
</dbReference>
<dbReference type="PANTHER" id="PTHR30258">
    <property type="entry name" value="TYPE II SECRETION SYSTEM PROTEIN GSPE-RELATED"/>
    <property type="match status" value="1"/>
</dbReference>
<feature type="domain" description="Bacterial type II secretion system protein E" evidence="6">
    <location>
        <begin position="392"/>
        <end position="406"/>
    </location>
</feature>
<dbReference type="FunFam" id="3.30.450.90:FF:000001">
    <property type="entry name" value="Type II secretion system ATPase GspE"/>
    <property type="match status" value="1"/>
</dbReference>